<accession>A0A6J6AG68</accession>
<evidence type="ECO:0000256" key="4">
    <source>
        <dbReference type="ARBA" id="ARBA00022771"/>
    </source>
</evidence>
<keyword evidence="7" id="KW-0143">Chaperone</keyword>
<gene>
    <name evidence="11" type="ORF">UFOPK2334_01186</name>
    <name evidence="10" type="ORF">UFOPK4179_00699</name>
    <name evidence="12" type="ORF">UFOPK4293_01344</name>
</gene>
<dbReference type="GO" id="GO:0008270">
    <property type="term" value="F:zinc ion binding"/>
    <property type="evidence" value="ECO:0007669"/>
    <property type="project" value="UniProtKB-KW"/>
</dbReference>
<dbReference type="GO" id="GO:0005737">
    <property type="term" value="C:cytoplasm"/>
    <property type="evidence" value="ECO:0007669"/>
    <property type="project" value="TreeGrafter"/>
</dbReference>
<dbReference type="NCBIfam" id="NF008035">
    <property type="entry name" value="PRK10767.1"/>
    <property type="match status" value="1"/>
</dbReference>
<dbReference type="GO" id="GO:0042026">
    <property type="term" value="P:protein refolding"/>
    <property type="evidence" value="ECO:0007669"/>
    <property type="project" value="TreeGrafter"/>
</dbReference>
<proteinExistence type="inferred from homology"/>
<dbReference type="FunFam" id="2.60.260.20:FF:000013">
    <property type="entry name" value="DnaJ subfamily B member 11"/>
    <property type="match status" value="1"/>
</dbReference>
<dbReference type="SUPFAM" id="SSF46565">
    <property type="entry name" value="Chaperone J-domain"/>
    <property type="match status" value="1"/>
</dbReference>
<sequence length="372" mass="38987">MSGQREWYEKDYYAVLGVSKDATVKDITKAYRKLAREYHPDANPDNAKAEEKFKDISAAYDVVGDEKKRAEYDEVRRVGPMGGFGGPGGGGQNIRFDMGGDGLGDILGQMFGRGGGGRRGGGSTGPQRGQDIATTLTLDFVDAAHGLTTSLHLTADAQCSGCSGSGARAGTSPKTCGACGGRGSTADNQGMFSFSQPCRSCNGNGIIIENPCSTCRGTGIERRPREVNVRIPAGVDNGQRIRLKGRGSPGRNGGPAGDLFVECNVAPHPLFTREGLNLLTRVPVSFTEAVLGATIAVPTLDGAEVTLRLKAGTQSGSRHRVKGKGIETPKHSGDLIVTVDVNVPTKLSDEERAAIESLSEILTSPRTSGSTS</sequence>
<keyword evidence="5" id="KW-0862">Zinc</keyword>
<dbReference type="EMBL" id="CAETWZ010000055">
    <property type="protein sequence ID" value="CAB4367906.1"/>
    <property type="molecule type" value="Genomic_DNA"/>
</dbReference>
<dbReference type="Pfam" id="PF00226">
    <property type="entry name" value="DnaJ"/>
    <property type="match status" value="1"/>
</dbReference>
<evidence type="ECO:0000256" key="5">
    <source>
        <dbReference type="ARBA" id="ARBA00022833"/>
    </source>
</evidence>
<evidence type="ECO:0000313" key="11">
    <source>
        <dbReference type="EMBL" id="CAB4681209.1"/>
    </source>
</evidence>
<dbReference type="GO" id="GO:0031072">
    <property type="term" value="F:heat shock protein binding"/>
    <property type="evidence" value="ECO:0007669"/>
    <property type="project" value="InterPro"/>
</dbReference>
<dbReference type="AlphaFoldDB" id="A0A6J6AG68"/>
<dbReference type="SMART" id="SM00271">
    <property type="entry name" value="DnaJ"/>
    <property type="match status" value="1"/>
</dbReference>
<dbReference type="EMBL" id="CAFBQH010000096">
    <property type="protein sequence ID" value="CAB5055184.1"/>
    <property type="molecule type" value="Genomic_DNA"/>
</dbReference>
<evidence type="ECO:0000256" key="6">
    <source>
        <dbReference type="ARBA" id="ARBA00023016"/>
    </source>
</evidence>
<dbReference type="PROSITE" id="PS50076">
    <property type="entry name" value="DNAJ_2"/>
    <property type="match status" value="1"/>
</dbReference>
<dbReference type="InterPro" id="IPR036869">
    <property type="entry name" value="J_dom_sf"/>
</dbReference>
<protein>
    <submittedName>
        <fullName evidence="10">Unannotated protein</fullName>
    </submittedName>
</protein>
<keyword evidence="4" id="KW-0863">Zinc-finger</keyword>
<name>A0A6J6AG68_9ZZZZ</name>
<evidence type="ECO:0000313" key="10">
    <source>
        <dbReference type="EMBL" id="CAB4367906.1"/>
    </source>
</evidence>
<dbReference type="PROSITE" id="PS51188">
    <property type="entry name" value="ZF_CR"/>
    <property type="match status" value="1"/>
</dbReference>
<feature type="domain" description="CR-type" evidence="9">
    <location>
        <begin position="146"/>
        <end position="224"/>
    </location>
</feature>
<keyword evidence="6" id="KW-0346">Stress response</keyword>
<dbReference type="EMBL" id="CAEZXA010000118">
    <property type="protein sequence ID" value="CAB4681209.1"/>
    <property type="molecule type" value="Genomic_DNA"/>
</dbReference>
<dbReference type="GO" id="GO:0005524">
    <property type="term" value="F:ATP binding"/>
    <property type="evidence" value="ECO:0007669"/>
    <property type="project" value="InterPro"/>
</dbReference>
<evidence type="ECO:0000313" key="12">
    <source>
        <dbReference type="EMBL" id="CAB5055184.1"/>
    </source>
</evidence>
<dbReference type="InterPro" id="IPR002939">
    <property type="entry name" value="DnaJ_C"/>
</dbReference>
<dbReference type="NCBIfam" id="TIGR02349">
    <property type="entry name" value="DnaJ_bact"/>
    <property type="match status" value="1"/>
</dbReference>
<evidence type="ECO:0000256" key="3">
    <source>
        <dbReference type="ARBA" id="ARBA00022737"/>
    </source>
</evidence>
<evidence type="ECO:0000256" key="1">
    <source>
        <dbReference type="ARBA" id="ARBA00022490"/>
    </source>
</evidence>
<dbReference type="InterPro" id="IPR001305">
    <property type="entry name" value="HSP_DnaJ_Cys-rich_dom"/>
</dbReference>
<dbReference type="Pfam" id="PF01556">
    <property type="entry name" value="DnaJ_C"/>
    <property type="match status" value="1"/>
</dbReference>
<evidence type="ECO:0000259" key="9">
    <source>
        <dbReference type="PROSITE" id="PS51188"/>
    </source>
</evidence>
<keyword evidence="2" id="KW-0479">Metal-binding</keyword>
<dbReference type="PRINTS" id="PR00625">
    <property type="entry name" value="JDOMAIN"/>
</dbReference>
<dbReference type="SUPFAM" id="SSF49493">
    <property type="entry name" value="HSP40/DnaJ peptide-binding domain"/>
    <property type="match status" value="2"/>
</dbReference>
<keyword evidence="1" id="KW-0963">Cytoplasm</keyword>
<dbReference type="HAMAP" id="MF_01152">
    <property type="entry name" value="DnaJ"/>
    <property type="match status" value="1"/>
</dbReference>
<dbReference type="GO" id="GO:0051082">
    <property type="term" value="F:unfolded protein binding"/>
    <property type="evidence" value="ECO:0007669"/>
    <property type="project" value="InterPro"/>
</dbReference>
<dbReference type="Gene3D" id="1.10.287.110">
    <property type="entry name" value="DnaJ domain"/>
    <property type="match status" value="1"/>
</dbReference>
<dbReference type="PANTHER" id="PTHR43096:SF54">
    <property type="entry name" value="CHAPERONE PROTEIN DNAJ 1"/>
    <property type="match status" value="1"/>
</dbReference>
<dbReference type="CDD" id="cd10747">
    <property type="entry name" value="DnaJ_C"/>
    <property type="match status" value="1"/>
</dbReference>
<keyword evidence="3" id="KW-0677">Repeat</keyword>
<dbReference type="FunFam" id="2.10.230.10:FF:000002">
    <property type="entry name" value="Molecular chaperone DnaJ"/>
    <property type="match status" value="1"/>
</dbReference>
<reference evidence="10" key="1">
    <citation type="submission" date="2020-05" db="EMBL/GenBank/DDBJ databases">
        <authorList>
            <person name="Chiriac C."/>
            <person name="Salcher M."/>
            <person name="Ghai R."/>
            <person name="Kavagutti S V."/>
        </authorList>
    </citation>
    <scope>NUCLEOTIDE SEQUENCE</scope>
</reference>
<dbReference type="InterPro" id="IPR036410">
    <property type="entry name" value="HSP_DnaJ_Cys-rich_dom_sf"/>
</dbReference>
<dbReference type="GO" id="GO:0009408">
    <property type="term" value="P:response to heat"/>
    <property type="evidence" value="ECO:0007669"/>
    <property type="project" value="InterPro"/>
</dbReference>
<dbReference type="Pfam" id="PF00684">
    <property type="entry name" value="DnaJ_CXXCXGXG"/>
    <property type="match status" value="1"/>
</dbReference>
<dbReference type="Gene3D" id="2.10.230.10">
    <property type="entry name" value="Heat shock protein DnaJ, cysteine-rich domain"/>
    <property type="match status" value="1"/>
</dbReference>
<dbReference type="InterPro" id="IPR008971">
    <property type="entry name" value="HSP40/DnaJ_pept-bd"/>
</dbReference>
<dbReference type="PANTHER" id="PTHR43096">
    <property type="entry name" value="DNAJ HOMOLOG 1, MITOCHONDRIAL-RELATED"/>
    <property type="match status" value="1"/>
</dbReference>
<evidence type="ECO:0000256" key="7">
    <source>
        <dbReference type="ARBA" id="ARBA00023186"/>
    </source>
</evidence>
<dbReference type="CDD" id="cd06257">
    <property type="entry name" value="DnaJ"/>
    <property type="match status" value="1"/>
</dbReference>
<evidence type="ECO:0000256" key="2">
    <source>
        <dbReference type="ARBA" id="ARBA00022723"/>
    </source>
</evidence>
<feature type="domain" description="J" evidence="8">
    <location>
        <begin position="11"/>
        <end position="76"/>
    </location>
</feature>
<dbReference type="SUPFAM" id="SSF57938">
    <property type="entry name" value="DnaJ/Hsp40 cysteine-rich domain"/>
    <property type="match status" value="1"/>
</dbReference>
<dbReference type="InterPro" id="IPR001623">
    <property type="entry name" value="DnaJ_domain"/>
</dbReference>
<dbReference type="CDD" id="cd10719">
    <property type="entry name" value="DnaJ_zf"/>
    <property type="match status" value="1"/>
</dbReference>
<dbReference type="Gene3D" id="2.60.260.20">
    <property type="entry name" value="Urease metallochaperone UreE, N-terminal domain"/>
    <property type="match status" value="2"/>
</dbReference>
<organism evidence="10">
    <name type="scientific">freshwater metagenome</name>
    <dbReference type="NCBI Taxonomy" id="449393"/>
    <lineage>
        <taxon>unclassified sequences</taxon>
        <taxon>metagenomes</taxon>
        <taxon>ecological metagenomes</taxon>
    </lineage>
</organism>
<evidence type="ECO:0000259" key="8">
    <source>
        <dbReference type="PROSITE" id="PS50076"/>
    </source>
</evidence>
<dbReference type="InterPro" id="IPR012724">
    <property type="entry name" value="DnaJ"/>
</dbReference>